<dbReference type="Proteomes" id="UP000239203">
    <property type="component" value="Unassembled WGS sequence"/>
</dbReference>
<comment type="caution">
    <text evidence="1">The sequence shown here is derived from an EMBL/GenBank/DDBJ whole genome shotgun (WGS) entry which is preliminary data.</text>
</comment>
<gene>
    <name evidence="1" type="ORF">CLV40_11078</name>
</gene>
<sequence>MIDSAALRADRSWQLTWTDGRLDEAVFRLDPDTAADRRDLVERLGADPTDPERWESALVEAVLTDPASADLRRLELRLTDFHHSASRAAAALAAHRRDRLTTLYFGHDFEFLYEDAHTSTGGRFDPLSRLHEGFADDIRHGLWAALPALRELTAEGGLLFDEIGGAALTDLRLRGAVLADGAVFPHEAPGVVSLVVDSGTDVFGVACPVDHLAELGPRGWPALRHLDLSRAEFDPSDLATVRALAESRIVPQLATLTLGALRVNDHEADDPIGALTALAPAFAHLTLTVAGETNVDGAARALSGVDR</sequence>
<evidence type="ECO:0000313" key="2">
    <source>
        <dbReference type="Proteomes" id="UP000239203"/>
    </source>
</evidence>
<accession>A0A2S6GMA9</accession>
<dbReference type="OrthoDB" id="3682321at2"/>
<dbReference type="RefSeq" id="WP_104480361.1">
    <property type="nucleotide sequence ID" value="NZ_CP154825.1"/>
</dbReference>
<dbReference type="AlphaFoldDB" id="A0A2S6GMA9"/>
<organism evidence="1 2">
    <name type="scientific">Actinokineospora auranticolor</name>
    <dbReference type="NCBI Taxonomy" id="155976"/>
    <lineage>
        <taxon>Bacteria</taxon>
        <taxon>Bacillati</taxon>
        <taxon>Actinomycetota</taxon>
        <taxon>Actinomycetes</taxon>
        <taxon>Pseudonocardiales</taxon>
        <taxon>Pseudonocardiaceae</taxon>
        <taxon>Actinokineospora</taxon>
    </lineage>
</organism>
<evidence type="ECO:0000313" key="1">
    <source>
        <dbReference type="EMBL" id="PPK66374.1"/>
    </source>
</evidence>
<dbReference type="Gene3D" id="3.80.10.10">
    <property type="entry name" value="Ribonuclease Inhibitor"/>
    <property type="match status" value="1"/>
</dbReference>
<dbReference type="InterPro" id="IPR032675">
    <property type="entry name" value="LRR_dom_sf"/>
</dbReference>
<dbReference type="EMBL" id="PTIX01000010">
    <property type="protein sequence ID" value="PPK66374.1"/>
    <property type="molecule type" value="Genomic_DNA"/>
</dbReference>
<name>A0A2S6GMA9_9PSEU</name>
<proteinExistence type="predicted"/>
<keyword evidence="2" id="KW-1185">Reference proteome</keyword>
<reference evidence="1 2" key="1">
    <citation type="submission" date="2018-02" db="EMBL/GenBank/DDBJ databases">
        <title>Genomic Encyclopedia of Archaeal and Bacterial Type Strains, Phase II (KMG-II): from individual species to whole genera.</title>
        <authorList>
            <person name="Goeker M."/>
        </authorList>
    </citation>
    <scope>NUCLEOTIDE SEQUENCE [LARGE SCALE GENOMIC DNA]</scope>
    <source>
        <strain evidence="1 2">YU 961-1</strain>
    </source>
</reference>
<protein>
    <submittedName>
        <fullName evidence="1">Uncharacterized protein</fullName>
    </submittedName>
</protein>